<dbReference type="InterPro" id="IPR001123">
    <property type="entry name" value="LeuE-type"/>
</dbReference>
<name>A0A2C8FB60_9BACT</name>
<keyword evidence="5 6" id="KW-0472">Membrane</keyword>
<dbReference type="OrthoDB" id="9804822at2"/>
<accession>A0A2C8FB60</accession>
<keyword evidence="2" id="KW-1003">Cell membrane</keyword>
<reference evidence="8" key="1">
    <citation type="submission" date="2017-09" db="EMBL/GenBank/DDBJ databases">
        <authorList>
            <person name="Regsiter A."/>
            <person name="William W."/>
        </authorList>
    </citation>
    <scope>NUCLEOTIDE SEQUENCE [LARGE SCALE GENOMIC DNA]</scope>
    <source>
        <strain evidence="8">500-1</strain>
    </source>
</reference>
<dbReference type="Pfam" id="PF01810">
    <property type="entry name" value="LysE"/>
    <property type="match status" value="1"/>
</dbReference>
<proteinExistence type="predicted"/>
<feature type="transmembrane region" description="Helical" evidence="6">
    <location>
        <begin position="149"/>
        <end position="170"/>
    </location>
</feature>
<dbReference type="KEGG" id="pprf:DPRO_2874"/>
<dbReference type="GO" id="GO:0015171">
    <property type="term" value="F:amino acid transmembrane transporter activity"/>
    <property type="evidence" value="ECO:0007669"/>
    <property type="project" value="TreeGrafter"/>
</dbReference>
<dbReference type="AlphaFoldDB" id="A0A2C8FB60"/>
<evidence type="ECO:0000256" key="2">
    <source>
        <dbReference type="ARBA" id="ARBA00022475"/>
    </source>
</evidence>
<evidence type="ECO:0000256" key="4">
    <source>
        <dbReference type="ARBA" id="ARBA00022989"/>
    </source>
</evidence>
<evidence type="ECO:0000256" key="3">
    <source>
        <dbReference type="ARBA" id="ARBA00022692"/>
    </source>
</evidence>
<feature type="transmembrane region" description="Helical" evidence="6">
    <location>
        <begin position="191"/>
        <end position="206"/>
    </location>
</feature>
<evidence type="ECO:0000256" key="6">
    <source>
        <dbReference type="SAM" id="Phobius"/>
    </source>
</evidence>
<dbReference type="GO" id="GO:0005886">
    <property type="term" value="C:plasma membrane"/>
    <property type="evidence" value="ECO:0007669"/>
    <property type="project" value="UniProtKB-SubCell"/>
</dbReference>
<gene>
    <name evidence="7" type="ORF">DPRO_2874</name>
</gene>
<feature type="transmembrane region" description="Helical" evidence="6">
    <location>
        <begin position="117"/>
        <end position="137"/>
    </location>
</feature>
<organism evidence="7 8">
    <name type="scientific">Pseudodesulfovibrio profundus</name>
    <dbReference type="NCBI Taxonomy" id="57320"/>
    <lineage>
        <taxon>Bacteria</taxon>
        <taxon>Pseudomonadati</taxon>
        <taxon>Thermodesulfobacteriota</taxon>
        <taxon>Desulfovibrionia</taxon>
        <taxon>Desulfovibrionales</taxon>
        <taxon>Desulfovibrionaceae</taxon>
    </lineage>
</organism>
<protein>
    <submittedName>
        <fullName evidence="7">Lysine transporter LysE</fullName>
    </submittedName>
</protein>
<keyword evidence="8" id="KW-1185">Reference proteome</keyword>
<evidence type="ECO:0000313" key="7">
    <source>
        <dbReference type="EMBL" id="SOB59784.1"/>
    </source>
</evidence>
<keyword evidence="4 6" id="KW-1133">Transmembrane helix</keyword>
<dbReference type="Proteomes" id="UP000219215">
    <property type="component" value="Chromosome DPRO"/>
</dbReference>
<dbReference type="PANTHER" id="PTHR30086">
    <property type="entry name" value="ARGININE EXPORTER PROTEIN ARGO"/>
    <property type="match status" value="1"/>
</dbReference>
<dbReference type="PIRSF" id="PIRSF006324">
    <property type="entry name" value="LeuE"/>
    <property type="match status" value="1"/>
</dbReference>
<feature type="transmembrane region" description="Helical" evidence="6">
    <location>
        <begin position="6"/>
        <end position="27"/>
    </location>
</feature>
<dbReference type="EMBL" id="LT907975">
    <property type="protein sequence ID" value="SOB59784.1"/>
    <property type="molecule type" value="Genomic_DNA"/>
</dbReference>
<evidence type="ECO:0000256" key="1">
    <source>
        <dbReference type="ARBA" id="ARBA00004651"/>
    </source>
</evidence>
<evidence type="ECO:0000256" key="5">
    <source>
        <dbReference type="ARBA" id="ARBA00023136"/>
    </source>
</evidence>
<comment type="subcellular location">
    <subcellularLocation>
        <location evidence="1">Cell membrane</location>
        <topology evidence="1">Multi-pass membrane protein</topology>
    </subcellularLocation>
</comment>
<evidence type="ECO:0000313" key="8">
    <source>
        <dbReference type="Proteomes" id="UP000219215"/>
    </source>
</evidence>
<sequence>MIDSTQLLLFVSASFVLAITPGPDIVYTLTRGITQGRKAALYAAFGFNFGILFHTAFAAFGLSAILRTSAMAYQGIKLAGAAYLIYLGIQTWRSRSESMIGKDAQCLQPMTIMRQTVLCNVLNPKVALFFLAFLPQFVDASKGNVATQIGILGLVFMFVSYPVFVALALFSGAIGNRLKTNPTIEKRLKKVAGSVFVALGLALALPEKS</sequence>
<keyword evidence="3 6" id="KW-0812">Transmembrane</keyword>
<dbReference type="RefSeq" id="WP_097012610.1">
    <property type="nucleotide sequence ID" value="NZ_LT907975.1"/>
</dbReference>
<feature type="transmembrane region" description="Helical" evidence="6">
    <location>
        <begin position="39"/>
        <end position="65"/>
    </location>
</feature>
<dbReference type="PANTHER" id="PTHR30086:SF20">
    <property type="entry name" value="ARGININE EXPORTER PROTEIN ARGO-RELATED"/>
    <property type="match status" value="1"/>
</dbReference>